<feature type="compositionally biased region" description="Low complexity" evidence="1">
    <location>
        <begin position="144"/>
        <end position="155"/>
    </location>
</feature>
<evidence type="ECO:0000259" key="2">
    <source>
        <dbReference type="PROSITE" id="PS50800"/>
    </source>
</evidence>
<dbReference type="InterPro" id="IPR003034">
    <property type="entry name" value="SAP_dom"/>
</dbReference>
<evidence type="ECO:0000313" key="4">
    <source>
        <dbReference type="Proteomes" id="UP000078561"/>
    </source>
</evidence>
<organism evidence="3">
    <name type="scientific">Absidia glauca</name>
    <name type="common">Pin mould</name>
    <dbReference type="NCBI Taxonomy" id="4829"/>
    <lineage>
        <taxon>Eukaryota</taxon>
        <taxon>Fungi</taxon>
        <taxon>Fungi incertae sedis</taxon>
        <taxon>Mucoromycota</taxon>
        <taxon>Mucoromycotina</taxon>
        <taxon>Mucoromycetes</taxon>
        <taxon>Mucorales</taxon>
        <taxon>Cunninghamellaceae</taxon>
        <taxon>Absidia</taxon>
    </lineage>
</organism>
<dbReference type="AlphaFoldDB" id="A0A168Q7A8"/>
<dbReference type="InterPro" id="IPR036361">
    <property type="entry name" value="SAP_dom_sf"/>
</dbReference>
<keyword evidence="4" id="KW-1185">Reference proteome</keyword>
<sequence>MLSYPYSFPQHHQQQQQDYSSSPPQSGPAGQVASSTGLLTSSFDPGFLDDLAFLDARDPLSSSLPLNDHGGWFPFSAEPFDGLTGMNFDDPSFCHSSVMPTINELNVSSSTSVSELHPYFAYLLTLPSLQMPLPLLSQSFSPEPTFLSPEYQQSQPQPPQQPSHKPTTSQSRLQAPSYRGHRRRRSSSVPSLFHSVKKRMVQTSIVPPGGTINSNLDQERPYSAQPTTMIAGSVPPVPTHQHQPLYYVPPAQNTKPLAIQIQRNPASHRRPSSTIELNQDQLDEKLLQVNFNDVTVAELKDYLRERNLSVAGRKAELTQRLYNERQQVHARRQGNKPSVQDTPIITSPIAPSPTPTTTSLSASPPSSVFSSSSLADASSPRPIQQLTHRLHHMDIQPSSPYHQQTPHPSLMAPFKLSLPTSPVVQQTNWEDDGTMPLFYQF</sequence>
<feature type="region of interest" description="Disordered" evidence="1">
    <location>
        <begin position="325"/>
        <end position="381"/>
    </location>
</feature>
<dbReference type="Pfam" id="PF02037">
    <property type="entry name" value="SAP"/>
    <property type="match status" value="1"/>
</dbReference>
<dbReference type="SMART" id="SM00513">
    <property type="entry name" value="SAP"/>
    <property type="match status" value="1"/>
</dbReference>
<feature type="compositionally biased region" description="Low complexity" evidence="1">
    <location>
        <begin position="162"/>
        <end position="171"/>
    </location>
</feature>
<evidence type="ECO:0000256" key="1">
    <source>
        <dbReference type="SAM" id="MobiDB-lite"/>
    </source>
</evidence>
<feature type="compositionally biased region" description="Low complexity" evidence="1">
    <location>
        <begin position="1"/>
        <end position="31"/>
    </location>
</feature>
<gene>
    <name evidence="3" type="primary">ABSGL_09614.1 scaffold 11483</name>
</gene>
<reference evidence="3" key="1">
    <citation type="submission" date="2016-04" db="EMBL/GenBank/DDBJ databases">
        <authorList>
            <person name="Evans L.H."/>
            <person name="Alamgir A."/>
            <person name="Owens N."/>
            <person name="Weber N.D."/>
            <person name="Virtaneva K."/>
            <person name="Barbian K."/>
            <person name="Babar A."/>
            <person name="Rosenke K."/>
        </authorList>
    </citation>
    <scope>NUCLEOTIDE SEQUENCE [LARGE SCALE GENOMIC DNA]</scope>
    <source>
        <strain evidence="3">CBS 101.48</strain>
    </source>
</reference>
<feature type="domain" description="SAP" evidence="2">
    <location>
        <begin position="291"/>
        <end position="325"/>
    </location>
</feature>
<dbReference type="Gene3D" id="1.10.720.30">
    <property type="entry name" value="SAP domain"/>
    <property type="match status" value="1"/>
</dbReference>
<dbReference type="PROSITE" id="PS50800">
    <property type="entry name" value="SAP"/>
    <property type="match status" value="1"/>
</dbReference>
<proteinExistence type="predicted"/>
<protein>
    <recommendedName>
        <fullName evidence="2">SAP domain-containing protein</fullName>
    </recommendedName>
</protein>
<dbReference type="STRING" id="4829.A0A168Q7A8"/>
<dbReference type="OrthoDB" id="445357at2759"/>
<feature type="region of interest" description="Disordered" evidence="1">
    <location>
        <begin position="1"/>
        <end position="35"/>
    </location>
</feature>
<dbReference type="SUPFAM" id="SSF68906">
    <property type="entry name" value="SAP domain"/>
    <property type="match status" value="1"/>
</dbReference>
<dbReference type="EMBL" id="LT554264">
    <property type="protein sequence ID" value="SAM03768.1"/>
    <property type="molecule type" value="Genomic_DNA"/>
</dbReference>
<evidence type="ECO:0000313" key="3">
    <source>
        <dbReference type="EMBL" id="SAM03768.1"/>
    </source>
</evidence>
<name>A0A168Q7A8_ABSGL</name>
<accession>A0A168Q7A8</accession>
<feature type="region of interest" description="Disordered" evidence="1">
    <location>
        <begin position="144"/>
        <end position="193"/>
    </location>
</feature>
<dbReference type="Proteomes" id="UP000078561">
    <property type="component" value="Unassembled WGS sequence"/>
</dbReference>
<dbReference type="InParanoid" id="A0A168Q7A8"/>
<feature type="compositionally biased region" description="Low complexity" evidence="1">
    <location>
        <begin position="342"/>
        <end position="380"/>
    </location>
</feature>